<comment type="function">
    <text evidence="1 4">The glycine cleavage system catalyzes the degradation of glycine. The P protein binds the alpha-amino group of glycine through its pyridoxal phosphate cofactor; CO(2) is released and the remaining methylamine moiety is then transferred to the lipoamide cofactor of the H protein.</text>
</comment>
<dbReference type="PANTHER" id="PTHR42806:SF1">
    <property type="entry name" value="GLYCINE DEHYDROGENASE (DECARBOXYLATING)"/>
    <property type="match status" value="1"/>
</dbReference>
<comment type="similarity">
    <text evidence="4">Belongs to the GcvP family. N-terminal subunit subfamily.</text>
</comment>
<comment type="catalytic activity">
    <reaction evidence="3 4">
        <text>N(6)-[(R)-lipoyl]-L-lysyl-[glycine-cleavage complex H protein] + glycine + H(+) = N(6)-[(R)-S(8)-aminomethyldihydrolipoyl]-L-lysyl-[glycine-cleavage complex H protein] + CO2</text>
        <dbReference type="Rhea" id="RHEA:24304"/>
        <dbReference type="Rhea" id="RHEA-COMP:10494"/>
        <dbReference type="Rhea" id="RHEA-COMP:10495"/>
        <dbReference type="ChEBI" id="CHEBI:15378"/>
        <dbReference type="ChEBI" id="CHEBI:16526"/>
        <dbReference type="ChEBI" id="CHEBI:57305"/>
        <dbReference type="ChEBI" id="CHEBI:83099"/>
        <dbReference type="ChEBI" id="CHEBI:83143"/>
        <dbReference type="EC" id="1.4.4.2"/>
    </reaction>
</comment>
<evidence type="ECO:0000256" key="4">
    <source>
        <dbReference type="HAMAP-Rule" id="MF_00712"/>
    </source>
</evidence>
<organism evidence="6 7">
    <name type="scientific">Methylocystis iwaonis</name>
    <dbReference type="NCBI Taxonomy" id="2885079"/>
    <lineage>
        <taxon>Bacteria</taxon>
        <taxon>Pseudomonadati</taxon>
        <taxon>Pseudomonadota</taxon>
        <taxon>Alphaproteobacteria</taxon>
        <taxon>Hyphomicrobiales</taxon>
        <taxon>Methylocystaceae</taxon>
        <taxon>Methylocystis</taxon>
    </lineage>
</organism>
<feature type="domain" description="Glycine cleavage system P-protein N-terminal" evidence="5">
    <location>
        <begin position="1"/>
        <end position="400"/>
    </location>
</feature>
<dbReference type="RefSeq" id="WP_281929533.1">
    <property type="nucleotide sequence ID" value="NZ_AP027142.1"/>
</dbReference>
<evidence type="ECO:0000313" key="6">
    <source>
        <dbReference type="EMBL" id="BDV35995.1"/>
    </source>
</evidence>
<dbReference type="SUPFAM" id="SSF53383">
    <property type="entry name" value="PLP-dependent transferases"/>
    <property type="match status" value="1"/>
</dbReference>
<proteinExistence type="inferred from homology"/>
<dbReference type="CDD" id="cd00613">
    <property type="entry name" value="GDC-P"/>
    <property type="match status" value="1"/>
</dbReference>
<dbReference type="InterPro" id="IPR015422">
    <property type="entry name" value="PyrdxlP-dep_Trfase_small"/>
</dbReference>
<dbReference type="EC" id="1.4.4.2" evidence="4"/>
<protein>
    <recommendedName>
        <fullName evidence="4">Probable glycine dehydrogenase (decarboxylating) subunit 1</fullName>
        <ecNumber evidence="4">1.4.4.2</ecNumber>
    </recommendedName>
    <alternativeName>
        <fullName evidence="4">Glycine cleavage system P-protein subunit 1</fullName>
    </alternativeName>
    <alternativeName>
        <fullName evidence="4">Glycine decarboxylase subunit 1</fullName>
    </alternativeName>
    <alternativeName>
        <fullName evidence="4">Glycine dehydrogenase (aminomethyl-transferring) subunit 1</fullName>
    </alternativeName>
</protein>
<gene>
    <name evidence="4 6" type="primary">gcvPA</name>
    <name evidence="6" type="ORF">SS37A_35240</name>
</gene>
<dbReference type="InterPro" id="IPR020581">
    <property type="entry name" value="GDC_P"/>
</dbReference>
<dbReference type="Proteomes" id="UP001317629">
    <property type="component" value="Chromosome"/>
</dbReference>
<dbReference type="InterPro" id="IPR015424">
    <property type="entry name" value="PyrdxlP-dep_Trfase"/>
</dbReference>
<dbReference type="Gene3D" id="3.40.640.10">
    <property type="entry name" value="Type I PLP-dependent aspartate aminotransferase-like (Major domain)"/>
    <property type="match status" value="1"/>
</dbReference>
<dbReference type="EMBL" id="AP027142">
    <property type="protein sequence ID" value="BDV35995.1"/>
    <property type="molecule type" value="Genomic_DNA"/>
</dbReference>
<dbReference type="HAMAP" id="MF_00712">
    <property type="entry name" value="GcvPA"/>
    <property type="match status" value="1"/>
</dbReference>
<evidence type="ECO:0000259" key="5">
    <source>
        <dbReference type="Pfam" id="PF02347"/>
    </source>
</evidence>
<dbReference type="InterPro" id="IPR015421">
    <property type="entry name" value="PyrdxlP-dep_Trfase_major"/>
</dbReference>
<dbReference type="Pfam" id="PF02347">
    <property type="entry name" value="GDC-P"/>
    <property type="match status" value="1"/>
</dbReference>
<reference evidence="6 7" key="1">
    <citation type="journal article" date="2023" name="Int. J. Syst. Evol. Microbiol.">
        <title>Methylocystis iwaonis sp. nov., a type II methane-oxidizing bacterium from surface soil of a rice paddy field in Japan, and emended description of the genus Methylocystis (ex Whittenbury et al. 1970) Bowman et al. 1993.</title>
        <authorList>
            <person name="Kaise H."/>
            <person name="Sawadogo J.B."/>
            <person name="Alam M.S."/>
            <person name="Ueno C."/>
            <person name="Dianou D."/>
            <person name="Shinjo R."/>
            <person name="Asakawa S."/>
        </authorList>
    </citation>
    <scope>NUCLEOTIDE SEQUENCE [LARGE SCALE GENOMIC DNA]</scope>
    <source>
        <strain evidence="6 7">SS37A-Re</strain>
    </source>
</reference>
<dbReference type="Gene3D" id="3.90.1150.10">
    <property type="entry name" value="Aspartate Aminotransferase, domain 1"/>
    <property type="match status" value="1"/>
</dbReference>
<evidence type="ECO:0000313" key="7">
    <source>
        <dbReference type="Proteomes" id="UP001317629"/>
    </source>
</evidence>
<evidence type="ECO:0000256" key="3">
    <source>
        <dbReference type="ARBA" id="ARBA00049026"/>
    </source>
</evidence>
<keyword evidence="7" id="KW-1185">Reference proteome</keyword>
<dbReference type="PIRSF" id="PIRSF006815">
    <property type="entry name" value="GcvPA"/>
    <property type="match status" value="1"/>
</dbReference>
<sequence length="446" mass="47995">MRYLPLSDADRKAMLATIGVDRIEDLYADAPASALLKEPLDLPRHKSELEVERIFSQLSARNTPAGRVPFFIGAGAYRHHVPASVDHLIQRSEFLTSYTPYQPEISQGTLQTLFEFQTQVALLTGMDVANASMYDGSTATAEAVLMAHRLTKRRKALLSGGLHPHYAEVVQTISRLAEDETLAMAPDVSGAEDIIAKIDDTISCVVVQTPDFFGNLRDLTKIADACHRHGALLVAVFTEAVSLGLLTAPGAMGADIVVGEGQSIGNALNFGGPYVGLFATRHDYVRQMPGRLAGESVDADGRRSFVLTLSTREQHIRRDKATSNICTNSGLCALAFTIHLTLLGEAGLTRLAKLNHANAVALAEMLERVPNVDVLNRNFFNEFTLRVKGDAAALVERMAAKGVLAGVPVSRLLPKAGLDDLLLVASSETNTPEDRAAFVAALEGSL</sequence>
<dbReference type="NCBIfam" id="NF001696">
    <property type="entry name" value="PRK00451.1"/>
    <property type="match status" value="1"/>
</dbReference>
<name>A0ABN6VM78_9HYPH</name>
<dbReference type="PANTHER" id="PTHR42806">
    <property type="entry name" value="GLYCINE CLEAVAGE SYSTEM P-PROTEIN"/>
    <property type="match status" value="1"/>
</dbReference>
<evidence type="ECO:0000256" key="2">
    <source>
        <dbReference type="ARBA" id="ARBA00023002"/>
    </source>
</evidence>
<dbReference type="InterPro" id="IPR049315">
    <property type="entry name" value="GDC-P_N"/>
</dbReference>
<dbReference type="InterPro" id="IPR023010">
    <property type="entry name" value="GcvPA"/>
</dbReference>
<accession>A0ABN6VM78</accession>
<comment type="subunit">
    <text evidence="4">The glycine cleavage system is composed of four proteins: P, T, L and H. In this organism, the P 'protein' is a heterodimer of two subunits.</text>
</comment>
<keyword evidence="2 4" id="KW-0560">Oxidoreductase</keyword>
<evidence type="ECO:0000256" key="1">
    <source>
        <dbReference type="ARBA" id="ARBA00003788"/>
    </source>
</evidence>